<keyword evidence="2" id="KW-1185">Reference proteome</keyword>
<evidence type="ECO:0000313" key="1">
    <source>
        <dbReference type="EMBL" id="TWU48966.1"/>
    </source>
</evidence>
<dbReference type="AlphaFoldDB" id="A0A5C6EN26"/>
<accession>A0A5C6EN26</accession>
<sequence>MTRAADLPAVDGHGTIGATPINVVGDNPLQMWRTMKCTGGRVVRFLVCLQFFRPSPVISDVIALTPQMFRVFACTNDCCNARLESCRSAFALANLRFKRFNPPLAISCVQAARNS</sequence>
<gene>
    <name evidence="1" type="ORF">Poly51_48700</name>
</gene>
<comment type="caution">
    <text evidence="1">The sequence shown here is derived from an EMBL/GenBank/DDBJ whole genome shotgun (WGS) entry which is preliminary data.</text>
</comment>
<reference evidence="1 2" key="1">
    <citation type="submission" date="2019-02" db="EMBL/GenBank/DDBJ databases">
        <title>Deep-cultivation of Planctomycetes and their phenomic and genomic characterization uncovers novel biology.</title>
        <authorList>
            <person name="Wiegand S."/>
            <person name="Jogler M."/>
            <person name="Boedeker C."/>
            <person name="Pinto D."/>
            <person name="Vollmers J."/>
            <person name="Rivas-Marin E."/>
            <person name="Kohn T."/>
            <person name="Peeters S.H."/>
            <person name="Heuer A."/>
            <person name="Rast P."/>
            <person name="Oberbeckmann S."/>
            <person name="Bunk B."/>
            <person name="Jeske O."/>
            <person name="Meyerdierks A."/>
            <person name="Storesund J.E."/>
            <person name="Kallscheuer N."/>
            <person name="Luecker S."/>
            <person name="Lage O.M."/>
            <person name="Pohl T."/>
            <person name="Merkel B.J."/>
            <person name="Hornburger P."/>
            <person name="Mueller R.-W."/>
            <person name="Bruemmer F."/>
            <person name="Labrenz M."/>
            <person name="Spormann A.M."/>
            <person name="Op Den Camp H."/>
            <person name="Overmann J."/>
            <person name="Amann R."/>
            <person name="Jetten M.S.M."/>
            <person name="Mascher T."/>
            <person name="Medema M.H."/>
            <person name="Devos D.P."/>
            <person name="Kaster A.-K."/>
            <person name="Ovreas L."/>
            <person name="Rohde M."/>
            <person name="Galperin M.Y."/>
            <person name="Jogler C."/>
        </authorList>
    </citation>
    <scope>NUCLEOTIDE SEQUENCE [LARGE SCALE GENOMIC DNA]</scope>
    <source>
        <strain evidence="1 2">Poly51</strain>
    </source>
</reference>
<evidence type="ECO:0000313" key="2">
    <source>
        <dbReference type="Proteomes" id="UP000318288"/>
    </source>
</evidence>
<protein>
    <submittedName>
        <fullName evidence="1">Uncharacterized protein</fullName>
    </submittedName>
</protein>
<proteinExistence type="predicted"/>
<dbReference type="Proteomes" id="UP000318288">
    <property type="component" value="Unassembled WGS sequence"/>
</dbReference>
<dbReference type="EMBL" id="SJPW01000006">
    <property type="protein sequence ID" value="TWU48966.1"/>
    <property type="molecule type" value="Genomic_DNA"/>
</dbReference>
<name>A0A5C6EN26_9BACT</name>
<organism evidence="1 2">
    <name type="scientific">Rubripirellula tenax</name>
    <dbReference type="NCBI Taxonomy" id="2528015"/>
    <lineage>
        <taxon>Bacteria</taxon>
        <taxon>Pseudomonadati</taxon>
        <taxon>Planctomycetota</taxon>
        <taxon>Planctomycetia</taxon>
        <taxon>Pirellulales</taxon>
        <taxon>Pirellulaceae</taxon>
        <taxon>Rubripirellula</taxon>
    </lineage>
</organism>